<dbReference type="EMBL" id="CDMZ01001071">
    <property type="protein sequence ID" value="CEM26666.1"/>
    <property type="molecule type" value="Genomic_DNA"/>
</dbReference>
<dbReference type="AlphaFoldDB" id="A0A0G4GC28"/>
<feature type="region of interest" description="Disordered" evidence="1">
    <location>
        <begin position="1"/>
        <end position="63"/>
    </location>
</feature>
<reference evidence="2" key="1">
    <citation type="submission" date="2014-11" db="EMBL/GenBank/DDBJ databases">
        <authorList>
            <person name="Otto D Thomas"/>
            <person name="Naeem Raeece"/>
        </authorList>
    </citation>
    <scope>NUCLEOTIDE SEQUENCE</scope>
</reference>
<gene>
    <name evidence="2" type="ORF">Cvel_21210</name>
</gene>
<evidence type="ECO:0000313" key="2">
    <source>
        <dbReference type="EMBL" id="CEM26666.1"/>
    </source>
</evidence>
<accession>A0A0G4GC28</accession>
<organism evidence="2">
    <name type="scientific">Chromera velia CCMP2878</name>
    <dbReference type="NCBI Taxonomy" id="1169474"/>
    <lineage>
        <taxon>Eukaryota</taxon>
        <taxon>Sar</taxon>
        <taxon>Alveolata</taxon>
        <taxon>Colpodellida</taxon>
        <taxon>Chromeraceae</taxon>
        <taxon>Chromera</taxon>
    </lineage>
</organism>
<protein>
    <submittedName>
        <fullName evidence="2">Uncharacterized protein</fullName>
    </submittedName>
</protein>
<name>A0A0G4GC28_9ALVE</name>
<feature type="compositionally biased region" description="Gly residues" evidence="1">
    <location>
        <begin position="49"/>
        <end position="63"/>
    </location>
</feature>
<evidence type="ECO:0000256" key="1">
    <source>
        <dbReference type="SAM" id="MobiDB-lite"/>
    </source>
</evidence>
<sequence>RSTGGGATHEGAQTGKQRGGGGQQHTVQAPVQHGQQQHSHSSLSSCGGSSSGGGVGGGGGSSGGGGGGFGLDISCGFGISIRFLQHGLTRGDLGGDPLEVLQLNQGSLLKGK</sequence>
<proteinExistence type="predicted"/>
<feature type="compositionally biased region" description="Polar residues" evidence="1">
    <location>
        <begin position="25"/>
        <end position="40"/>
    </location>
</feature>
<feature type="non-terminal residue" evidence="2">
    <location>
        <position position="1"/>
    </location>
</feature>
<dbReference type="VEuPathDB" id="CryptoDB:Cvel_21210"/>